<evidence type="ECO:0000313" key="3">
    <source>
        <dbReference type="Proteomes" id="UP000645217"/>
    </source>
</evidence>
<evidence type="ECO:0000256" key="1">
    <source>
        <dbReference type="SAM" id="MobiDB-lite"/>
    </source>
</evidence>
<dbReference type="EMBL" id="BMNT01000001">
    <property type="protein sequence ID" value="GGK61993.1"/>
    <property type="molecule type" value="Genomic_DNA"/>
</dbReference>
<comment type="caution">
    <text evidence="2">The sequence shown here is derived from an EMBL/GenBank/DDBJ whole genome shotgun (WGS) entry which is preliminary data.</text>
</comment>
<dbReference type="Proteomes" id="UP000645217">
    <property type="component" value="Unassembled WGS sequence"/>
</dbReference>
<feature type="region of interest" description="Disordered" evidence="1">
    <location>
        <begin position="42"/>
        <end position="65"/>
    </location>
</feature>
<feature type="region of interest" description="Disordered" evidence="1">
    <location>
        <begin position="178"/>
        <end position="209"/>
    </location>
</feature>
<organism evidence="2 3">
    <name type="scientific">Sphaerisporangium melleum</name>
    <dbReference type="NCBI Taxonomy" id="321316"/>
    <lineage>
        <taxon>Bacteria</taxon>
        <taxon>Bacillati</taxon>
        <taxon>Actinomycetota</taxon>
        <taxon>Actinomycetes</taxon>
        <taxon>Streptosporangiales</taxon>
        <taxon>Streptosporangiaceae</taxon>
        <taxon>Sphaerisporangium</taxon>
    </lineage>
</organism>
<dbReference type="RefSeq" id="WP_189160941.1">
    <property type="nucleotide sequence ID" value="NZ_BMNT01000001.1"/>
</dbReference>
<evidence type="ECO:0000313" key="2">
    <source>
        <dbReference type="EMBL" id="GGK61993.1"/>
    </source>
</evidence>
<sequence>MASQKRQIGICASCNVEGELVGRNLHQNCYLRHYRRGTLDQFPKVRQPARQQSSDRPLVSRQETTSLRREEFARLRKGGVAVEEAGTRIGVSSTTAWRYEAALIETGWCPPARRVCNSPEEIDRIRVALLAHLDRYPALSFSVWDLTRVIDPLHGRTVKNLLGRLASAGLVEVVDGRRDPQSPGVRARRYRSVAGARQDHAQSELAVAS</sequence>
<dbReference type="AlphaFoldDB" id="A0A917VCT4"/>
<reference evidence="2" key="1">
    <citation type="journal article" date="2014" name="Int. J. Syst. Evol. Microbiol.">
        <title>Complete genome sequence of Corynebacterium casei LMG S-19264T (=DSM 44701T), isolated from a smear-ripened cheese.</title>
        <authorList>
            <consortium name="US DOE Joint Genome Institute (JGI-PGF)"/>
            <person name="Walter F."/>
            <person name="Albersmeier A."/>
            <person name="Kalinowski J."/>
            <person name="Ruckert C."/>
        </authorList>
    </citation>
    <scope>NUCLEOTIDE SEQUENCE</scope>
    <source>
        <strain evidence="2">JCM 13064</strain>
    </source>
</reference>
<feature type="compositionally biased region" description="Polar residues" evidence="1">
    <location>
        <begin position="49"/>
        <end position="65"/>
    </location>
</feature>
<gene>
    <name evidence="2" type="ORF">GCM10007964_01440</name>
</gene>
<proteinExistence type="predicted"/>
<protein>
    <submittedName>
        <fullName evidence="2">Uncharacterized protein</fullName>
    </submittedName>
</protein>
<name>A0A917VCT4_9ACTN</name>
<reference evidence="2" key="2">
    <citation type="submission" date="2020-09" db="EMBL/GenBank/DDBJ databases">
        <authorList>
            <person name="Sun Q."/>
            <person name="Ohkuma M."/>
        </authorList>
    </citation>
    <scope>NUCLEOTIDE SEQUENCE</scope>
    <source>
        <strain evidence="2">JCM 13064</strain>
    </source>
</reference>
<accession>A0A917VCT4</accession>
<keyword evidence="3" id="KW-1185">Reference proteome</keyword>